<proteinExistence type="predicted"/>
<protein>
    <submittedName>
        <fullName evidence="2">Uncharacterized protein</fullName>
    </submittedName>
</protein>
<sequence length="88" mass="10724">MIDVAKNKKAITEWKRLYCRKKLNLGAEMGAQRWEGAQRWKPKDHDIHSVWIELSLVRSLCHHRSKNILRKTYYNHAKFRLRVPEKRR</sequence>
<evidence type="ECO:0000313" key="1">
    <source>
        <dbReference type="Proteomes" id="UP000887565"/>
    </source>
</evidence>
<dbReference type="Proteomes" id="UP000887565">
    <property type="component" value="Unplaced"/>
</dbReference>
<reference evidence="2" key="1">
    <citation type="submission" date="2022-11" db="UniProtKB">
        <authorList>
            <consortium name="WormBaseParasite"/>
        </authorList>
    </citation>
    <scope>IDENTIFICATION</scope>
</reference>
<organism evidence="1 2">
    <name type="scientific">Romanomermis culicivorax</name>
    <name type="common">Nematode worm</name>
    <dbReference type="NCBI Taxonomy" id="13658"/>
    <lineage>
        <taxon>Eukaryota</taxon>
        <taxon>Metazoa</taxon>
        <taxon>Ecdysozoa</taxon>
        <taxon>Nematoda</taxon>
        <taxon>Enoplea</taxon>
        <taxon>Dorylaimia</taxon>
        <taxon>Mermithida</taxon>
        <taxon>Mermithoidea</taxon>
        <taxon>Mermithidae</taxon>
        <taxon>Romanomermis</taxon>
    </lineage>
</organism>
<keyword evidence="1" id="KW-1185">Reference proteome</keyword>
<accession>A0A915KFI6</accession>
<evidence type="ECO:0000313" key="2">
    <source>
        <dbReference type="WBParaSite" id="nRc.2.0.1.t37578-RA"/>
    </source>
</evidence>
<dbReference type="AlphaFoldDB" id="A0A915KFI6"/>
<name>A0A915KFI6_ROMCU</name>
<dbReference type="WBParaSite" id="nRc.2.0.1.t37578-RA">
    <property type="protein sequence ID" value="nRc.2.0.1.t37578-RA"/>
    <property type="gene ID" value="nRc.2.0.1.g37578"/>
</dbReference>